<sequence>MDVSEMCAICLIFNAKKDGIFGVQWDEHRPWPEAASTKQESLVIQFKWISETINRILHKETTLHQRPILFREQRIIIMLVPIDLWFIICAIVLAGKGRVYNAKAKAIAPKSDFGRLKDREKSIWSTCLRCSKR</sequence>
<accession>A0AAE0W5Z5</accession>
<organism evidence="2 3">
    <name type="scientific">Potamilus streckersoni</name>
    <dbReference type="NCBI Taxonomy" id="2493646"/>
    <lineage>
        <taxon>Eukaryota</taxon>
        <taxon>Metazoa</taxon>
        <taxon>Spiralia</taxon>
        <taxon>Lophotrochozoa</taxon>
        <taxon>Mollusca</taxon>
        <taxon>Bivalvia</taxon>
        <taxon>Autobranchia</taxon>
        <taxon>Heteroconchia</taxon>
        <taxon>Palaeoheterodonta</taxon>
        <taxon>Unionida</taxon>
        <taxon>Unionoidea</taxon>
        <taxon>Unionidae</taxon>
        <taxon>Ambleminae</taxon>
        <taxon>Lampsilini</taxon>
        <taxon>Potamilus</taxon>
    </lineage>
</organism>
<gene>
    <name evidence="2" type="ORF">CHS0354_025950</name>
</gene>
<protein>
    <submittedName>
        <fullName evidence="2">Uncharacterized protein</fullName>
    </submittedName>
</protein>
<reference evidence="2" key="1">
    <citation type="journal article" date="2021" name="Genome Biol. Evol.">
        <title>A High-Quality Reference Genome for a Parasitic Bivalve with Doubly Uniparental Inheritance (Bivalvia: Unionida).</title>
        <authorList>
            <person name="Smith C.H."/>
        </authorList>
    </citation>
    <scope>NUCLEOTIDE SEQUENCE</scope>
    <source>
        <strain evidence="2">CHS0354</strain>
    </source>
</reference>
<dbReference type="Proteomes" id="UP001195483">
    <property type="component" value="Unassembled WGS sequence"/>
</dbReference>
<evidence type="ECO:0000256" key="1">
    <source>
        <dbReference type="SAM" id="Phobius"/>
    </source>
</evidence>
<feature type="transmembrane region" description="Helical" evidence="1">
    <location>
        <begin position="75"/>
        <end position="95"/>
    </location>
</feature>
<proteinExistence type="predicted"/>
<dbReference type="AlphaFoldDB" id="A0AAE0W5Z5"/>
<keyword evidence="3" id="KW-1185">Reference proteome</keyword>
<name>A0AAE0W5Z5_9BIVA</name>
<comment type="caution">
    <text evidence="2">The sequence shown here is derived from an EMBL/GenBank/DDBJ whole genome shotgun (WGS) entry which is preliminary data.</text>
</comment>
<keyword evidence="1" id="KW-1133">Transmembrane helix</keyword>
<evidence type="ECO:0000313" key="2">
    <source>
        <dbReference type="EMBL" id="KAK3603343.1"/>
    </source>
</evidence>
<reference evidence="2" key="2">
    <citation type="journal article" date="2021" name="Genome Biol. Evol.">
        <title>Developing a high-quality reference genome for a parasitic bivalve with doubly uniparental inheritance (Bivalvia: Unionida).</title>
        <authorList>
            <person name="Smith C.H."/>
        </authorList>
    </citation>
    <scope>NUCLEOTIDE SEQUENCE</scope>
    <source>
        <strain evidence="2">CHS0354</strain>
        <tissue evidence="2">Mantle</tissue>
    </source>
</reference>
<keyword evidence="1" id="KW-0472">Membrane</keyword>
<keyword evidence="1" id="KW-0812">Transmembrane</keyword>
<dbReference type="EMBL" id="JAEAOA010001549">
    <property type="protein sequence ID" value="KAK3603343.1"/>
    <property type="molecule type" value="Genomic_DNA"/>
</dbReference>
<evidence type="ECO:0000313" key="3">
    <source>
        <dbReference type="Proteomes" id="UP001195483"/>
    </source>
</evidence>
<reference evidence="2" key="3">
    <citation type="submission" date="2023-05" db="EMBL/GenBank/DDBJ databases">
        <authorList>
            <person name="Smith C.H."/>
        </authorList>
    </citation>
    <scope>NUCLEOTIDE SEQUENCE</scope>
    <source>
        <strain evidence="2">CHS0354</strain>
        <tissue evidence="2">Mantle</tissue>
    </source>
</reference>